<dbReference type="CDD" id="cd01671">
    <property type="entry name" value="CARD"/>
    <property type="match status" value="2"/>
</dbReference>
<dbReference type="InterPro" id="IPR037939">
    <property type="entry name" value="CRADD"/>
</dbReference>
<dbReference type="PROSITE" id="PS50209">
    <property type="entry name" value="CARD"/>
    <property type="match status" value="2"/>
</dbReference>
<dbReference type="GO" id="GO:0002020">
    <property type="term" value="F:protease binding"/>
    <property type="evidence" value="ECO:0007669"/>
    <property type="project" value="InterPro"/>
</dbReference>
<dbReference type="InterPro" id="IPR057365">
    <property type="entry name" value="URGCP"/>
</dbReference>
<dbReference type="PANTHER" id="PTHR15034">
    <property type="entry name" value="DEATH DOMAIN-CONTAINING PROTEIN CRADD"/>
    <property type="match status" value="1"/>
</dbReference>
<dbReference type="AlphaFoldDB" id="A0A9Q0YPD3"/>
<dbReference type="Gene3D" id="1.10.533.10">
    <property type="entry name" value="Death Domain, Fas"/>
    <property type="match status" value="2"/>
</dbReference>
<dbReference type="InterPro" id="IPR001315">
    <property type="entry name" value="CARD"/>
</dbReference>
<dbReference type="Proteomes" id="UP001152320">
    <property type="component" value="Chromosome 19"/>
</dbReference>
<reference evidence="2" key="1">
    <citation type="submission" date="2021-10" db="EMBL/GenBank/DDBJ databases">
        <title>Tropical sea cucumber genome reveals ecological adaptation and Cuvierian tubules defense mechanism.</title>
        <authorList>
            <person name="Chen T."/>
        </authorList>
    </citation>
    <scope>NUCLEOTIDE SEQUENCE</scope>
    <source>
        <strain evidence="2">Nanhai2018</strain>
        <tissue evidence="2">Muscle</tissue>
    </source>
</reference>
<dbReference type="Pfam" id="PF00619">
    <property type="entry name" value="CARD"/>
    <property type="match status" value="2"/>
</dbReference>
<proteinExistence type="predicted"/>
<gene>
    <name evidence="2" type="ORF">HOLleu_36954</name>
</gene>
<dbReference type="SUPFAM" id="SSF47986">
    <property type="entry name" value="DEATH domain"/>
    <property type="match status" value="2"/>
</dbReference>
<dbReference type="SMART" id="SM00114">
    <property type="entry name" value="CARD"/>
    <property type="match status" value="2"/>
</dbReference>
<dbReference type="GO" id="GO:0070513">
    <property type="term" value="F:death domain binding"/>
    <property type="evidence" value="ECO:0007669"/>
    <property type="project" value="InterPro"/>
</dbReference>
<evidence type="ECO:0000313" key="3">
    <source>
        <dbReference type="Proteomes" id="UP001152320"/>
    </source>
</evidence>
<feature type="domain" description="CARD" evidence="1">
    <location>
        <begin position="1"/>
        <end position="78"/>
    </location>
</feature>
<dbReference type="Pfam" id="PF25496">
    <property type="entry name" value="URGCP"/>
    <property type="match status" value="1"/>
</dbReference>
<evidence type="ECO:0000259" key="1">
    <source>
        <dbReference type="PROSITE" id="PS50209"/>
    </source>
</evidence>
<dbReference type="PANTHER" id="PTHR15034:SF5">
    <property type="entry name" value="DEATH DOMAIN-CONTAINING PROTEIN CRADD"/>
    <property type="match status" value="1"/>
</dbReference>
<protein>
    <submittedName>
        <fullName evidence="2">Caspase recruitment domain-containing protein 6</fullName>
    </submittedName>
</protein>
<dbReference type="GO" id="GO:0042981">
    <property type="term" value="P:regulation of apoptotic process"/>
    <property type="evidence" value="ECO:0007669"/>
    <property type="project" value="InterPro"/>
</dbReference>
<sequence length="1017" mass="116966">MENHHKRALDRLMNDFTDDLEPCDIMRDLLSNHILSDDDYEKINQRNYTRRDRAFLFVPLLQRKGPNAFTEFTKALKEREAYRHLGGKLEIEAELLKTQQESDIKDNDEFSSNEMKNYHRATLNKCMDELSNNLDVDDIMSHMITKEIMTHDDRERLEKFSKRVEKVDAFLSILRRRGGGAFEVFVEALRRKPFYDGLVSTLNMHCNSCKEQMEEGIEDLLNVSKHGETFDFILFKLAVADNIQRRDALNLCSAFGLDGKSIERSKHPSLSVIALLCKEKILVQNNLQPFKEASDKLHLENVKLLVEEYNALTERGVEIKVAVKPHLNPSSTLGIDAVKRHLESMKNNIKFFEIGRRLRTLFRMEFGVRYQRLELNSMTLYLVVSTTQSLIKLSSEIDDGKVAKALGPVLFLKEDMKSLLSDENLNVTLQVTLERGCYQKAVEMLDKLDMEKSKDESSVAGDIDQEVFHRFLEKIGIREGFKKKLTVEEGLSVKSLARSTCCDMFLRDVPLMCHRSGLSDNENGQRSNMRDIIYAVLKCSDSSMRQKIVTSIISTKMAVPVLLSGVAGSNPELLQCVPPLINAAKDEEGTRESNSFFSNLTISVLRIGETRLSKSMFLNTLLQVLQKRTTHSAFLMRNTTYPRPLFSQGCVEVLTLKTTETGNRHDFRDSINFLNLRGDCTKFKAQTKFVCKLSNFVIAVIEQPFVSKHQSTVNEIKTRSQNAIFLEINQNDTFPAHQKNHSLERRRESIVVNVIQLDVLCDEIYEEIRKCCDQERTTEDYTQQEVVRYCKTIGIDVNGDDAQQDFDSENYIFMNLLDIERQQELEYNPDILNRQVPANFDKFVAQVSKDVNRETESISKIKSLELSSKTIDRHYKHKEQLMFLTRNYVDLSKAINESETAASQDLVAVAMEAQVSRDVSKETESILKIKPIEMSLLTTDLDEKETKELKILGQIVEFLKVKDKQESPLSKDYVATVKEVIKEDDFKTSVLVMLHRQVKESMRHLRKQSPMTKALKK</sequence>
<organism evidence="2 3">
    <name type="scientific">Holothuria leucospilota</name>
    <name type="common">Black long sea cucumber</name>
    <name type="synonym">Mertensiothuria leucospilota</name>
    <dbReference type="NCBI Taxonomy" id="206669"/>
    <lineage>
        <taxon>Eukaryota</taxon>
        <taxon>Metazoa</taxon>
        <taxon>Echinodermata</taxon>
        <taxon>Eleutherozoa</taxon>
        <taxon>Echinozoa</taxon>
        <taxon>Holothuroidea</taxon>
        <taxon>Aspidochirotacea</taxon>
        <taxon>Aspidochirotida</taxon>
        <taxon>Holothuriidae</taxon>
        <taxon>Holothuria</taxon>
    </lineage>
</organism>
<dbReference type="InterPro" id="IPR011029">
    <property type="entry name" value="DEATH-like_dom_sf"/>
</dbReference>
<keyword evidence="3" id="KW-1185">Reference proteome</keyword>
<dbReference type="EMBL" id="JAIZAY010000019">
    <property type="protein sequence ID" value="KAJ8024269.1"/>
    <property type="molecule type" value="Genomic_DNA"/>
</dbReference>
<dbReference type="OrthoDB" id="1597724at2759"/>
<accession>A0A9Q0YPD3</accession>
<comment type="caution">
    <text evidence="2">The sequence shown here is derived from an EMBL/GenBank/DDBJ whole genome shotgun (WGS) entry which is preliminary data.</text>
</comment>
<feature type="domain" description="CARD" evidence="1">
    <location>
        <begin position="115"/>
        <end position="190"/>
    </location>
</feature>
<name>A0A9Q0YPD3_HOLLE</name>
<evidence type="ECO:0000313" key="2">
    <source>
        <dbReference type="EMBL" id="KAJ8024269.1"/>
    </source>
</evidence>